<evidence type="ECO:0000313" key="3">
    <source>
        <dbReference type="Proteomes" id="UP001217083"/>
    </source>
</evidence>
<dbReference type="SUPFAM" id="SSF109854">
    <property type="entry name" value="DinB/YfiT-like putative metalloenzymes"/>
    <property type="match status" value="1"/>
</dbReference>
<dbReference type="Gene3D" id="1.20.120.450">
    <property type="entry name" value="dinb family like domain"/>
    <property type="match status" value="1"/>
</dbReference>
<organism evidence="2 3">
    <name type="scientific">Flagellimonas okinawensis</name>
    <dbReference type="NCBI Taxonomy" id="3031324"/>
    <lineage>
        <taxon>Bacteria</taxon>
        <taxon>Pseudomonadati</taxon>
        <taxon>Bacteroidota</taxon>
        <taxon>Flavobacteriia</taxon>
        <taxon>Flavobacteriales</taxon>
        <taxon>Flavobacteriaceae</taxon>
        <taxon>Flagellimonas</taxon>
    </lineage>
</organism>
<dbReference type="RefSeq" id="WP_275648973.1">
    <property type="nucleotide sequence ID" value="NZ_JARFVA010000002.1"/>
</dbReference>
<keyword evidence="3" id="KW-1185">Reference proteome</keyword>
<name>A0ABT5XM17_9FLAO</name>
<evidence type="ECO:0000313" key="2">
    <source>
        <dbReference type="EMBL" id="MDF0706936.1"/>
    </source>
</evidence>
<accession>A0ABT5XM17</accession>
<proteinExistence type="predicted"/>
<reference evidence="2 3" key="1">
    <citation type="submission" date="2023-03" db="EMBL/GenBank/DDBJ databases">
        <title>Muricauda XX sp. nov. and Muricauda XXX sp. nov., two novel species isolated from Okinawa Trough.</title>
        <authorList>
            <person name="Cao W."/>
            <person name="Deng X."/>
        </authorList>
    </citation>
    <scope>NUCLEOTIDE SEQUENCE [LARGE SCALE GENOMIC DNA]</scope>
    <source>
        <strain evidence="2 3">81s02</strain>
    </source>
</reference>
<feature type="domain" description="DinB-like" evidence="1">
    <location>
        <begin position="49"/>
        <end position="152"/>
    </location>
</feature>
<comment type="caution">
    <text evidence="2">The sequence shown here is derived from an EMBL/GenBank/DDBJ whole genome shotgun (WGS) entry which is preliminary data.</text>
</comment>
<gene>
    <name evidence="2" type="ORF">PY091_06900</name>
</gene>
<dbReference type="Proteomes" id="UP001217083">
    <property type="component" value="Unassembled WGS sequence"/>
</dbReference>
<sequence>MKQIFIIFILSLPILSCSEGKNDTRMKSLLLQQLKNTHTEQEWFVPTNIALKGLSLEQAIWKDSTNNHSIVELATHLTFWNEMNLRSFNGEDMSNLNVDNDQTFKINNASDWSMILMKLDSIQTEWEKVIGESSLEKLEEWGSEITSMTAHNAYHTGQIIYIRKRNGWWP</sequence>
<dbReference type="Pfam" id="PF12867">
    <property type="entry name" value="DinB_2"/>
    <property type="match status" value="1"/>
</dbReference>
<dbReference type="EMBL" id="JARFVA010000002">
    <property type="protein sequence ID" value="MDF0706936.1"/>
    <property type="molecule type" value="Genomic_DNA"/>
</dbReference>
<protein>
    <submittedName>
        <fullName evidence="2">DinB family protein</fullName>
    </submittedName>
</protein>
<dbReference type="InterPro" id="IPR024775">
    <property type="entry name" value="DinB-like"/>
</dbReference>
<dbReference type="InterPro" id="IPR034660">
    <property type="entry name" value="DinB/YfiT-like"/>
</dbReference>
<evidence type="ECO:0000259" key="1">
    <source>
        <dbReference type="Pfam" id="PF12867"/>
    </source>
</evidence>